<gene>
    <name evidence="1" type="ORF">EAG_12795</name>
</gene>
<dbReference type="OMA" id="FKWNEVQ"/>
<evidence type="ECO:0000313" key="1">
    <source>
        <dbReference type="EMBL" id="EFN63803.1"/>
    </source>
</evidence>
<accession>E2ARY6</accession>
<reference evidence="1 2" key="1">
    <citation type="journal article" date="2010" name="Science">
        <title>Genomic comparison of the ants Camponotus floridanus and Harpegnathos saltator.</title>
        <authorList>
            <person name="Bonasio R."/>
            <person name="Zhang G."/>
            <person name="Ye C."/>
            <person name="Mutti N.S."/>
            <person name="Fang X."/>
            <person name="Qin N."/>
            <person name="Donahue G."/>
            <person name="Yang P."/>
            <person name="Li Q."/>
            <person name="Li C."/>
            <person name="Zhang P."/>
            <person name="Huang Z."/>
            <person name="Berger S.L."/>
            <person name="Reinberg D."/>
            <person name="Wang J."/>
            <person name="Liebig J."/>
        </authorList>
    </citation>
    <scope>NUCLEOTIDE SEQUENCE [LARGE SCALE GENOMIC DNA]</scope>
    <source>
        <strain evidence="2">C129</strain>
    </source>
</reference>
<keyword evidence="2" id="KW-1185">Reference proteome</keyword>
<name>E2ARY6_CAMFO</name>
<protein>
    <submittedName>
        <fullName evidence="1">Uncharacterized protein</fullName>
    </submittedName>
</protein>
<feature type="non-terminal residue" evidence="1">
    <location>
        <position position="1"/>
    </location>
</feature>
<dbReference type="Proteomes" id="UP000000311">
    <property type="component" value="Unassembled WGS sequence"/>
</dbReference>
<dbReference type="EMBL" id="GL442208">
    <property type="protein sequence ID" value="EFN63803.1"/>
    <property type="molecule type" value="Genomic_DNA"/>
</dbReference>
<dbReference type="InParanoid" id="E2ARY6"/>
<proteinExistence type="predicted"/>
<sequence length="59" mass="7394">NEHKKNINKNTTNRSVITKHRLNFNHKFKWDEVKILDRETYYYKRLISETIYIKRQRNG</sequence>
<organism evidence="2">
    <name type="scientific">Camponotus floridanus</name>
    <name type="common">Florida carpenter ant</name>
    <dbReference type="NCBI Taxonomy" id="104421"/>
    <lineage>
        <taxon>Eukaryota</taxon>
        <taxon>Metazoa</taxon>
        <taxon>Ecdysozoa</taxon>
        <taxon>Arthropoda</taxon>
        <taxon>Hexapoda</taxon>
        <taxon>Insecta</taxon>
        <taxon>Pterygota</taxon>
        <taxon>Neoptera</taxon>
        <taxon>Endopterygota</taxon>
        <taxon>Hymenoptera</taxon>
        <taxon>Apocrita</taxon>
        <taxon>Aculeata</taxon>
        <taxon>Formicoidea</taxon>
        <taxon>Formicidae</taxon>
        <taxon>Formicinae</taxon>
        <taxon>Camponotus</taxon>
    </lineage>
</organism>
<feature type="non-terminal residue" evidence="1">
    <location>
        <position position="59"/>
    </location>
</feature>
<dbReference type="AlphaFoldDB" id="E2ARY6"/>
<evidence type="ECO:0000313" key="2">
    <source>
        <dbReference type="Proteomes" id="UP000000311"/>
    </source>
</evidence>